<dbReference type="EMBL" id="BLQM01000018">
    <property type="protein sequence ID" value="GMH50942.1"/>
    <property type="molecule type" value="Genomic_DNA"/>
</dbReference>
<comment type="caution">
    <text evidence="2">The sequence shown here is derived from an EMBL/GenBank/DDBJ whole genome shotgun (WGS) entry which is preliminary data.</text>
</comment>
<protein>
    <submittedName>
        <fullName evidence="2">Uncharacterized protein</fullName>
    </submittedName>
</protein>
<sequence length="234" mass="25114">MSAEPICGGHSAPSTELPEGLAEIVTNLSSSISESTGASGSFAIAQFTQQVRFFLLKRRSLSDSLEEEEPLKEVSVPTENRMIGNGTGVPSLGSSNNNSSMDRDVDIETSPSGTLISAHSRRRSVRTKANDDAWLSEALLSLSPPRFSLADDLAVWTAHADRCLFMRSCGLVGFVDDIDDDNDDLSDVEIDLSLSLSSEPMLIDDEEELPAPLDDAGWAPPPLNRSKSSISTTL</sequence>
<dbReference type="Proteomes" id="UP001162640">
    <property type="component" value="Unassembled WGS sequence"/>
</dbReference>
<name>A0A9W7DQI4_9STRA</name>
<feature type="compositionally biased region" description="Polar residues" evidence="1">
    <location>
        <begin position="225"/>
        <end position="234"/>
    </location>
</feature>
<organism evidence="2 3">
    <name type="scientific">Triparma laevis f. inornata</name>
    <dbReference type="NCBI Taxonomy" id="1714386"/>
    <lineage>
        <taxon>Eukaryota</taxon>
        <taxon>Sar</taxon>
        <taxon>Stramenopiles</taxon>
        <taxon>Ochrophyta</taxon>
        <taxon>Bolidophyceae</taxon>
        <taxon>Parmales</taxon>
        <taxon>Triparmaceae</taxon>
        <taxon>Triparma</taxon>
    </lineage>
</organism>
<feature type="region of interest" description="Disordered" evidence="1">
    <location>
        <begin position="66"/>
        <end position="101"/>
    </location>
</feature>
<evidence type="ECO:0000313" key="2">
    <source>
        <dbReference type="EMBL" id="GMH50942.1"/>
    </source>
</evidence>
<feature type="region of interest" description="Disordered" evidence="1">
    <location>
        <begin position="204"/>
        <end position="234"/>
    </location>
</feature>
<evidence type="ECO:0000256" key="1">
    <source>
        <dbReference type="SAM" id="MobiDB-lite"/>
    </source>
</evidence>
<proteinExistence type="predicted"/>
<evidence type="ECO:0000313" key="3">
    <source>
        <dbReference type="Proteomes" id="UP001162640"/>
    </source>
</evidence>
<accession>A0A9W7DQI4</accession>
<dbReference type="AlphaFoldDB" id="A0A9W7DQI4"/>
<reference evidence="3" key="1">
    <citation type="journal article" date="2023" name="Commun. Biol.">
        <title>Genome analysis of Parmales, the sister group of diatoms, reveals the evolutionary specialization of diatoms from phago-mixotrophs to photoautotrophs.</title>
        <authorList>
            <person name="Ban H."/>
            <person name="Sato S."/>
            <person name="Yoshikawa S."/>
            <person name="Yamada K."/>
            <person name="Nakamura Y."/>
            <person name="Ichinomiya M."/>
            <person name="Sato N."/>
            <person name="Blanc-Mathieu R."/>
            <person name="Endo H."/>
            <person name="Kuwata A."/>
            <person name="Ogata H."/>
        </authorList>
    </citation>
    <scope>NUCLEOTIDE SEQUENCE [LARGE SCALE GENOMIC DNA]</scope>
</reference>
<gene>
    <name evidence="2" type="ORF">TL16_g00907</name>
</gene>